<evidence type="ECO:0000256" key="5">
    <source>
        <dbReference type="PIRSR" id="PIRSR017617-1"/>
    </source>
</evidence>
<proteinExistence type="inferred from homology"/>
<protein>
    <recommendedName>
        <fullName evidence="6">Aromatic amino acid beta-eliminating lyase/threonine aldolase domain-containing protein</fullName>
    </recommendedName>
</protein>
<evidence type="ECO:0000256" key="1">
    <source>
        <dbReference type="ARBA" id="ARBA00001933"/>
    </source>
</evidence>
<dbReference type="InterPro" id="IPR001597">
    <property type="entry name" value="ArAA_b-elim_lyase/Thr_aldolase"/>
</dbReference>
<dbReference type="InterPro" id="IPR015424">
    <property type="entry name" value="PyrdxlP-dep_Trfase"/>
</dbReference>
<dbReference type="Gene3D" id="3.90.1150.10">
    <property type="entry name" value="Aspartate Aminotransferase, domain 1"/>
    <property type="match status" value="1"/>
</dbReference>
<keyword evidence="8" id="KW-1185">Reference proteome</keyword>
<accession>A0A0C3APT4</accession>
<comment type="cofactor">
    <cofactor evidence="1">
        <name>pyridoxal 5'-phosphate</name>
        <dbReference type="ChEBI" id="CHEBI:597326"/>
    </cofactor>
</comment>
<dbReference type="Proteomes" id="UP000053989">
    <property type="component" value="Unassembled WGS sequence"/>
</dbReference>
<dbReference type="GO" id="GO:0008732">
    <property type="term" value="F:L-allo-threonine aldolase activity"/>
    <property type="evidence" value="ECO:0007669"/>
    <property type="project" value="TreeGrafter"/>
</dbReference>
<dbReference type="NCBIfam" id="NF041359">
    <property type="entry name" value="GntG_guanitoxin"/>
    <property type="match status" value="1"/>
</dbReference>
<evidence type="ECO:0000313" key="7">
    <source>
        <dbReference type="EMBL" id="KIM66977.1"/>
    </source>
</evidence>
<comment type="similarity">
    <text evidence="2">Belongs to the threonine aldolase family.</text>
</comment>
<dbReference type="GO" id="GO:0006567">
    <property type="term" value="P:L-threonine catabolic process"/>
    <property type="evidence" value="ECO:0007669"/>
    <property type="project" value="TreeGrafter"/>
</dbReference>
<dbReference type="OrthoDB" id="10261951at2759"/>
<dbReference type="EMBL" id="KN822014">
    <property type="protein sequence ID" value="KIM66977.1"/>
    <property type="molecule type" value="Genomic_DNA"/>
</dbReference>
<dbReference type="STRING" id="1036808.A0A0C3APT4"/>
<reference evidence="7 8" key="1">
    <citation type="submission" date="2014-04" db="EMBL/GenBank/DDBJ databases">
        <authorList>
            <consortium name="DOE Joint Genome Institute"/>
            <person name="Kuo A."/>
            <person name="Kohler A."/>
            <person name="Nagy L.G."/>
            <person name="Floudas D."/>
            <person name="Copeland A."/>
            <person name="Barry K.W."/>
            <person name="Cichocki N."/>
            <person name="Veneault-Fourrey C."/>
            <person name="LaButti K."/>
            <person name="Lindquist E.A."/>
            <person name="Lipzen A."/>
            <person name="Lundell T."/>
            <person name="Morin E."/>
            <person name="Murat C."/>
            <person name="Sun H."/>
            <person name="Tunlid A."/>
            <person name="Henrissat B."/>
            <person name="Grigoriev I.V."/>
            <person name="Hibbett D.S."/>
            <person name="Martin F."/>
            <person name="Nordberg H.P."/>
            <person name="Cantor M.N."/>
            <person name="Hua S.X."/>
        </authorList>
    </citation>
    <scope>NUCLEOTIDE SEQUENCE [LARGE SCALE GENOMIC DNA]</scope>
    <source>
        <strain evidence="7 8">Foug A</strain>
    </source>
</reference>
<evidence type="ECO:0000256" key="4">
    <source>
        <dbReference type="ARBA" id="ARBA00023239"/>
    </source>
</evidence>
<feature type="modified residue" description="N6-(pyridoxal phosphate)lysine" evidence="5">
    <location>
        <position position="233"/>
    </location>
</feature>
<dbReference type="InParanoid" id="A0A0C3APT4"/>
<sequence>MALDPFLESIIDQVKVDVVFPTYKEDNAKQLDAISRSFYSDTITVPTKDMYEYAIKTSLGDDVYHGDPSTHALETHIARLTGKEAALLVTSGTMGNQLAIRTHLHQPPFSVICDVRSHLNKSEAGGAATHTGAHLIAVAPSIGLHLKLNDIEPHVVLGEDIHCAPTRLICLENTLDGLIFPQSDVIEISEFARKNDVLMHLDGARLWHVAAEAKIALSELCEPFDSISLCFSKGLGAPIGSCLVGSKTFIRKAKWFRKTFGGGMRQTGILAGAAAYSLTHNFPQIPRVHALAKRLQRGLQDLGVDITCPVQTCMVFYDPSPIGIRCQEIEDSAAALPRPITILGPRLVVHIQTSDEAVDDLLALIRSLKDAKTKEGSIHSSDLLA</sequence>
<evidence type="ECO:0000256" key="2">
    <source>
        <dbReference type="ARBA" id="ARBA00006966"/>
    </source>
</evidence>
<evidence type="ECO:0000259" key="6">
    <source>
        <dbReference type="Pfam" id="PF01212"/>
    </source>
</evidence>
<name>A0A0C3APT4_9AGAM</name>
<keyword evidence="3" id="KW-0663">Pyridoxal phosphate</keyword>
<dbReference type="FunCoup" id="A0A0C3APT4">
    <property type="interactions" value="349"/>
</dbReference>
<dbReference type="InterPro" id="IPR015421">
    <property type="entry name" value="PyrdxlP-dep_Trfase_major"/>
</dbReference>
<dbReference type="FunFam" id="3.40.640.10:FF:000030">
    <property type="entry name" value="Low-specificity L-threonine aldolase"/>
    <property type="match status" value="1"/>
</dbReference>
<dbReference type="Gene3D" id="3.40.640.10">
    <property type="entry name" value="Type I PLP-dependent aspartate aminotransferase-like (Major domain)"/>
    <property type="match status" value="1"/>
</dbReference>
<dbReference type="PANTHER" id="PTHR48097">
    <property type="entry name" value="L-THREONINE ALDOLASE-RELATED"/>
    <property type="match status" value="1"/>
</dbReference>
<dbReference type="AlphaFoldDB" id="A0A0C3APT4"/>
<keyword evidence="4" id="KW-0456">Lyase</keyword>
<dbReference type="SUPFAM" id="SSF53383">
    <property type="entry name" value="PLP-dependent transferases"/>
    <property type="match status" value="1"/>
</dbReference>
<dbReference type="InterPro" id="IPR015422">
    <property type="entry name" value="PyrdxlP-dep_Trfase_small"/>
</dbReference>
<dbReference type="GO" id="GO:0006545">
    <property type="term" value="P:glycine biosynthetic process"/>
    <property type="evidence" value="ECO:0007669"/>
    <property type="project" value="TreeGrafter"/>
</dbReference>
<organism evidence="7 8">
    <name type="scientific">Scleroderma citrinum Foug A</name>
    <dbReference type="NCBI Taxonomy" id="1036808"/>
    <lineage>
        <taxon>Eukaryota</taxon>
        <taxon>Fungi</taxon>
        <taxon>Dikarya</taxon>
        <taxon>Basidiomycota</taxon>
        <taxon>Agaricomycotina</taxon>
        <taxon>Agaricomycetes</taxon>
        <taxon>Agaricomycetidae</taxon>
        <taxon>Boletales</taxon>
        <taxon>Sclerodermatineae</taxon>
        <taxon>Sclerodermataceae</taxon>
        <taxon>Scleroderma</taxon>
    </lineage>
</organism>
<reference evidence="8" key="2">
    <citation type="submission" date="2015-01" db="EMBL/GenBank/DDBJ databases">
        <title>Evolutionary Origins and Diversification of the Mycorrhizal Mutualists.</title>
        <authorList>
            <consortium name="DOE Joint Genome Institute"/>
            <consortium name="Mycorrhizal Genomics Consortium"/>
            <person name="Kohler A."/>
            <person name="Kuo A."/>
            <person name="Nagy L.G."/>
            <person name="Floudas D."/>
            <person name="Copeland A."/>
            <person name="Barry K.W."/>
            <person name="Cichocki N."/>
            <person name="Veneault-Fourrey C."/>
            <person name="LaButti K."/>
            <person name="Lindquist E.A."/>
            <person name="Lipzen A."/>
            <person name="Lundell T."/>
            <person name="Morin E."/>
            <person name="Murat C."/>
            <person name="Riley R."/>
            <person name="Ohm R."/>
            <person name="Sun H."/>
            <person name="Tunlid A."/>
            <person name="Henrissat B."/>
            <person name="Grigoriev I.V."/>
            <person name="Hibbett D.S."/>
            <person name="Martin F."/>
        </authorList>
    </citation>
    <scope>NUCLEOTIDE SEQUENCE [LARGE SCALE GENOMIC DNA]</scope>
    <source>
        <strain evidence="8">Foug A</strain>
    </source>
</reference>
<dbReference type="InterPro" id="IPR023603">
    <property type="entry name" value="Low_specificity_L-TA-like"/>
</dbReference>
<dbReference type="GO" id="GO:0005829">
    <property type="term" value="C:cytosol"/>
    <property type="evidence" value="ECO:0007669"/>
    <property type="project" value="TreeGrafter"/>
</dbReference>
<dbReference type="HOGENOM" id="CLU_029381_1_1_1"/>
<dbReference type="PANTHER" id="PTHR48097:SF9">
    <property type="entry name" value="L-THREONINE ALDOLASE"/>
    <property type="match status" value="1"/>
</dbReference>
<evidence type="ECO:0000313" key="8">
    <source>
        <dbReference type="Proteomes" id="UP000053989"/>
    </source>
</evidence>
<dbReference type="Pfam" id="PF01212">
    <property type="entry name" value="Beta_elim_lyase"/>
    <property type="match status" value="1"/>
</dbReference>
<dbReference type="PIRSF" id="PIRSF017617">
    <property type="entry name" value="Thr_aldolase"/>
    <property type="match status" value="1"/>
</dbReference>
<feature type="domain" description="Aromatic amino acid beta-eliminating lyase/threonine aldolase" evidence="6">
    <location>
        <begin position="38"/>
        <end position="316"/>
    </location>
</feature>
<gene>
    <name evidence="7" type="ORF">SCLCIDRAFT_108905</name>
</gene>
<evidence type="ECO:0000256" key="3">
    <source>
        <dbReference type="ARBA" id="ARBA00022898"/>
    </source>
</evidence>